<evidence type="ECO:0000256" key="3">
    <source>
        <dbReference type="ARBA" id="ARBA00022741"/>
    </source>
</evidence>
<dbReference type="InterPro" id="IPR012795">
    <property type="entry name" value="tRNA_Ile_lys_synt_N"/>
</dbReference>
<keyword evidence="9" id="KW-1185">Reference proteome</keyword>
<dbReference type="GO" id="GO:0006400">
    <property type="term" value="P:tRNA modification"/>
    <property type="evidence" value="ECO:0007669"/>
    <property type="project" value="UniProtKB-UniRule"/>
</dbReference>
<keyword evidence="4 6" id="KW-0067">ATP-binding</keyword>
<comment type="function">
    <text evidence="6">Ligates lysine onto the cytidine present at position 34 of the AUA codon-specific tRNA(Ile) that contains the anticodon CAU, in an ATP-dependent manner. Cytidine is converted to lysidine, thus changing the amino acid specificity of the tRNA from methionine to isoleucine.</text>
</comment>
<dbReference type="InterPro" id="IPR011063">
    <property type="entry name" value="TilS/TtcA_N"/>
</dbReference>
<gene>
    <name evidence="6 8" type="primary">tilS</name>
    <name evidence="8" type="ORF">EOT04_01025</name>
</gene>
<evidence type="ECO:0000256" key="1">
    <source>
        <dbReference type="ARBA" id="ARBA00022598"/>
    </source>
</evidence>
<dbReference type="GO" id="GO:0032267">
    <property type="term" value="F:tRNA(Ile)-lysidine synthase activity"/>
    <property type="evidence" value="ECO:0007669"/>
    <property type="project" value="UniProtKB-EC"/>
</dbReference>
<proteinExistence type="inferred from homology"/>
<evidence type="ECO:0000313" key="8">
    <source>
        <dbReference type="EMBL" id="RWZ79613.1"/>
    </source>
</evidence>
<comment type="catalytic activity">
    <reaction evidence="5 6">
        <text>cytidine(34) in tRNA(Ile2) + L-lysine + ATP = lysidine(34) in tRNA(Ile2) + AMP + diphosphate + H(+)</text>
        <dbReference type="Rhea" id="RHEA:43744"/>
        <dbReference type="Rhea" id="RHEA-COMP:10625"/>
        <dbReference type="Rhea" id="RHEA-COMP:10670"/>
        <dbReference type="ChEBI" id="CHEBI:15378"/>
        <dbReference type="ChEBI" id="CHEBI:30616"/>
        <dbReference type="ChEBI" id="CHEBI:32551"/>
        <dbReference type="ChEBI" id="CHEBI:33019"/>
        <dbReference type="ChEBI" id="CHEBI:82748"/>
        <dbReference type="ChEBI" id="CHEBI:83665"/>
        <dbReference type="ChEBI" id="CHEBI:456215"/>
        <dbReference type="EC" id="6.3.4.19"/>
    </reaction>
</comment>
<evidence type="ECO:0000259" key="7">
    <source>
        <dbReference type="Pfam" id="PF01171"/>
    </source>
</evidence>
<dbReference type="HAMAP" id="MF_01161">
    <property type="entry name" value="tRNA_Ile_lys_synt"/>
    <property type="match status" value="1"/>
</dbReference>
<dbReference type="PANTHER" id="PTHR43033:SF1">
    <property type="entry name" value="TRNA(ILE)-LYSIDINE SYNTHASE-RELATED"/>
    <property type="match status" value="1"/>
</dbReference>
<dbReference type="PANTHER" id="PTHR43033">
    <property type="entry name" value="TRNA(ILE)-LYSIDINE SYNTHASE-RELATED"/>
    <property type="match status" value="1"/>
</dbReference>
<evidence type="ECO:0000256" key="6">
    <source>
        <dbReference type="HAMAP-Rule" id="MF_01161"/>
    </source>
</evidence>
<sequence length="305" mass="33710">MNIGRLSRGKYVVAVSGGVDSVVLLDLLKKQAGLDLVVAHFNHGIRGRQSDADARFVADLAADAGLKFELGRGNLGPNASEAAARRARYAFLRRVRKKYHAEAIVTAHQRDDLIETALINLLRSGGIRSLTSLRSRPGLARPLLGVPKSRLLAYARRAGLSWREDSTNQDARYLRNYLRLKVLSGSRAAPAKQKMLMLIQRQAAVINKIEHEVAKILEAGALAEFTAARASLSRYWLAMLPYAVAAQLLAAALAKLPGSEPRLLARQTCQLLVWARVGKPGRRKSIGPWRFYLTKRRLIVEHSEN</sequence>
<dbReference type="SUPFAM" id="SSF52402">
    <property type="entry name" value="Adenine nucleotide alpha hydrolases-like"/>
    <property type="match status" value="1"/>
</dbReference>
<dbReference type="GO" id="GO:0005524">
    <property type="term" value="F:ATP binding"/>
    <property type="evidence" value="ECO:0007669"/>
    <property type="project" value="UniProtKB-UniRule"/>
</dbReference>
<dbReference type="InterPro" id="IPR014729">
    <property type="entry name" value="Rossmann-like_a/b/a_fold"/>
</dbReference>
<evidence type="ECO:0000256" key="5">
    <source>
        <dbReference type="ARBA" id="ARBA00048539"/>
    </source>
</evidence>
<reference evidence="8" key="1">
    <citation type="submission" date="2019-01" db="EMBL/GenBank/DDBJ databases">
        <title>Genomic signatures and co-occurrence patterns of the ultra-small Saccharimodia (Patescibacteria phylum) suggest a symbiotic lifestyle.</title>
        <authorList>
            <person name="Lemos L."/>
            <person name="Medeiros J."/>
            <person name="Andreote F."/>
            <person name="Fernandes G."/>
            <person name="Varani A."/>
            <person name="Oliveira G."/>
            <person name="Pylro V."/>
        </authorList>
    </citation>
    <scope>NUCLEOTIDE SEQUENCE [LARGE SCALE GENOMIC DNA]</scope>
    <source>
        <strain evidence="8">AMD01</strain>
    </source>
</reference>
<dbReference type="GO" id="GO:0005737">
    <property type="term" value="C:cytoplasm"/>
    <property type="evidence" value="ECO:0007669"/>
    <property type="project" value="UniProtKB-SubCell"/>
</dbReference>
<dbReference type="CDD" id="cd01992">
    <property type="entry name" value="TilS_N"/>
    <property type="match status" value="1"/>
</dbReference>
<comment type="caution">
    <text evidence="8">The sequence shown here is derived from an EMBL/GenBank/DDBJ whole genome shotgun (WGS) entry which is preliminary data.</text>
</comment>
<protein>
    <recommendedName>
        <fullName evidence="6">tRNA(Ile)-lysidine synthase</fullName>
        <ecNumber evidence="6">6.3.4.19</ecNumber>
    </recommendedName>
    <alternativeName>
        <fullName evidence="6">tRNA(Ile)-2-lysyl-cytidine synthase</fullName>
    </alternativeName>
    <alternativeName>
        <fullName evidence="6">tRNA(Ile)-lysidine synthetase</fullName>
    </alternativeName>
</protein>
<organism evidence="8 9">
    <name type="scientific">Candidatus Chaera renei</name>
    <dbReference type="NCBI Taxonomy" id="2506947"/>
    <lineage>
        <taxon>Bacteria</taxon>
        <taxon>Candidatus Saccharimonadota</taxon>
        <taxon>Candidatus Saccharimonadia</taxon>
        <taxon>Candidatus Saccharimonadales</taxon>
        <taxon>Candidatus Saccharimonadaceae</taxon>
        <taxon>Candidatus Chaera</taxon>
    </lineage>
</organism>
<dbReference type="EC" id="6.3.4.19" evidence="6"/>
<keyword evidence="2 6" id="KW-0819">tRNA processing</keyword>
<dbReference type="Proteomes" id="UP000289269">
    <property type="component" value="Unassembled WGS sequence"/>
</dbReference>
<evidence type="ECO:0000256" key="2">
    <source>
        <dbReference type="ARBA" id="ARBA00022694"/>
    </source>
</evidence>
<comment type="domain">
    <text evidence="6">The N-terminal region contains the highly conserved SGGXDS motif, predicted to be a P-loop motif involved in ATP binding.</text>
</comment>
<keyword evidence="6" id="KW-0963">Cytoplasm</keyword>
<dbReference type="Gene3D" id="3.40.50.620">
    <property type="entry name" value="HUPs"/>
    <property type="match status" value="1"/>
</dbReference>
<feature type="binding site" evidence="6">
    <location>
        <begin position="16"/>
        <end position="21"/>
    </location>
    <ligand>
        <name>ATP</name>
        <dbReference type="ChEBI" id="CHEBI:30616"/>
    </ligand>
</feature>
<name>A0A4Q0AJT5_9BACT</name>
<dbReference type="Pfam" id="PF01171">
    <property type="entry name" value="ATP_bind_3"/>
    <property type="match status" value="1"/>
</dbReference>
<comment type="subcellular location">
    <subcellularLocation>
        <location evidence="6">Cytoplasm</location>
    </subcellularLocation>
</comment>
<dbReference type="NCBIfam" id="TIGR02432">
    <property type="entry name" value="lysidine_TilS_N"/>
    <property type="match status" value="1"/>
</dbReference>
<keyword evidence="1 6" id="KW-0436">Ligase</keyword>
<accession>A0A4Q0AJT5</accession>
<dbReference type="InterPro" id="IPR012094">
    <property type="entry name" value="tRNA_Ile_lys_synt"/>
</dbReference>
<evidence type="ECO:0000313" key="9">
    <source>
        <dbReference type="Proteomes" id="UP000289269"/>
    </source>
</evidence>
<dbReference type="EMBL" id="SCKW01000006">
    <property type="protein sequence ID" value="RWZ79613.1"/>
    <property type="molecule type" value="Genomic_DNA"/>
</dbReference>
<comment type="similarity">
    <text evidence="6">Belongs to the tRNA(Ile)-lysidine synthase family.</text>
</comment>
<dbReference type="AlphaFoldDB" id="A0A4Q0AJT5"/>
<keyword evidence="3 6" id="KW-0547">Nucleotide-binding</keyword>
<evidence type="ECO:0000256" key="4">
    <source>
        <dbReference type="ARBA" id="ARBA00022840"/>
    </source>
</evidence>
<feature type="domain" description="tRNA(Ile)-lysidine/2-thiocytidine synthase N-terminal" evidence="7">
    <location>
        <begin position="10"/>
        <end position="179"/>
    </location>
</feature>